<reference evidence="3" key="1">
    <citation type="submission" date="2017-04" db="EMBL/GenBank/DDBJ databases">
        <title>Function of individual gut microbiota members based on whole genome sequencing of pure cultures obtained from chicken caecum.</title>
        <authorList>
            <person name="Medvecky M."/>
            <person name="Cejkova D."/>
            <person name="Polansky O."/>
            <person name="Karasova D."/>
            <person name="Kubasova T."/>
            <person name="Cizek A."/>
            <person name="Rychlik I."/>
        </authorList>
    </citation>
    <scope>NUCLEOTIDE SEQUENCE [LARGE SCALE GENOMIC DNA]</scope>
    <source>
        <strain evidence="3">An175</strain>
    </source>
</reference>
<dbReference type="InterPro" id="IPR045536">
    <property type="entry name" value="DUF6431"/>
</dbReference>
<dbReference type="RefSeq" id="WP_087298881.1">
    <property type="nucleotide sequence ID" value="NZ_NFKP01000001.1"/>
</dbReference>
<dbReference type="AlphaFoldDB" id="A0A1Y4N3S0"/>
<accession>A0A1Y4N3S0</accession>
<evidence type="ECO:0000313" key="2">
    <source>
        <dbReference type="EMBL" id="OUP71349.1"/>
    </source>
</evidence>
<dbReference type="EMBL" id="NFKP01000001">
    <property type="protein sequence ID" value="OUP71349.1"/>
    <property type="molecule type" value="Genomic_DNA"/>
</dbReference>
<gene>
    <name evidence="2" type="ORF">B5F11_00205</name>
</gene>
<organism evidence="2 3">
    <name type="scientific">Anaerotruncus colihominis</name>
    <dbReference type="NCBI Taxonomy" id="169435"/>
    <lineage>
        <taxon>Bacteria</taxon>
        <taxon>Bacillati</taxon>
        <taxon>Bacillota</taxon>
        <taxon>Clostridia</taxon>
        <taxon>Eubacteriales</taxon>
        <taxon>Oscillospiraceae</taxon>
        <taxon>Anaerotruncus</taxon>
    </lineage>
</organism>
<dbReference type="Pfam" id="PF20020">
    <property type="entry name" value="DUF6431"/>
    <property type="match status" value="1"/>
</dbReference>
<proteinExistence type="predicted"/>
<protein>
    <recommendedName>
        <fullName evidence="1">DUF6431 domain-containing protein</fullName>
    </recommendedName>
</protein>
<name>A0A1Y4N3S0_9FIRM</name>
<evidence type="ECO:0000313" key="3">
    <source>
        <dbReference type="Proteomes" id="UP000196386"/>
    </source>
</evidence>
<feature type="domain" description="DUF6431" evidence="1">
    <location>
        <begin position="9"/>
        <end position="95"/>
    </location>
</feature>
<comment type="caution">
    <text evidence="2">The sequence shown here is derived from an EMBL/GenBank/DDBJ whole genome shotgun (WGS) entry which is preliminary data.</text>
</comment>
<sequence>MINDSKSTCPKCGGQLKYYDSVKRIVRTKYGVKNKVDIRRFRCQKCSAMHRELPDFIFPYKQYEAEIIIGVLEGLITCEMLGFEDYPCEMTMIRWRLSPPELFSLKAVSNLE</sequence>
<dbReference type="Proteomes" id="UP000196386">
    <property type="component" value="Unassembled WGS sequence"/>
</dbReference>
<evidence type="ECO:0000259" key="1">
    <source>
        <dbReference type="Pfam" id="PF20020"/>
    </source>
</evidence>